<evidence type="ECO:0000313" key="3">
    <source>
        <dbReference type="Proteomes" id="UP000299102"/>
    </source>
</evidence>
<evidence type="ECO:0000313" key="2">
    <source>
        <dbReference type="EMBL" id="GBP87358.1"/>
    </source>
</evidence>
<protein>
    <submittedName>
        <fullName evidence="2">Uncharacterized protein</fullName>
    </submittedName>
</protein>
<dbReference type="EMBL" id="BGZK01001854">
    <property type="protein sequence ID" value="GBP87358.1"/>
    <property type="molecule type" value="Genomic_DNA"/>
</dbReference>
<dbReference type="AlphaFoldDB" id="A0A4C1ZHT1"/>
<feature type="region of interest" description="Disordered" evidence="1">
    <location>
        <begin position="89"/>
        <end position="118"/>
    </location>
</feature>
<comment type="caution">
    <text evidence="2">The sequence shown here is derived from an EMBL/GenBank/DDBJ whole genome shotgun (WGS) entry which is preliminary data.</text>
</comment>
<organism evidence="2 3">
    <name type="scientific">Eumeta variegata</name>
    <name type="common">Bagworm moth</name>
    <name type="synonym">Eumeta japonica</name>
    <dbReference type="NCBI Taxonomy" id="151549"/>
    <lineage>
        <taxon>Eukaryota</taxon>
        <taxon>Metazoa</taxon>
        <taxon>Ecdysozoa</taxon>
        <taxon>Arthropoda</taxon>
        <taxon>Hexapoda</taxon>
        <taxon>Insecta</taxon>
        <taxon>Pterygota</taxon>
        <taxon>Neoptera</taxon>
        <taxon>Endopterygota</taxon>
        <taxon>Lepidoptera</taxon>
        <taxon>Glossata</taxon>
        <taxon>Ditrysia</taxon>
        <taxon>Tineoidea</taxon>
        <taxon>Psychidae</taxon>
        <taxon>Oiketicinae</taxon>
        <taxon>Eumeta</taxon>
    </lineage>
</organism>
<sequence>MRIRNSRVPAKIKDDIRTPVRPLLQIRRIKAVRVANENGTCIELNALRHHAVGQFNNSEQHSGRSVGPHQGAHLTGLIRESCACGRGGAGGGGGPRVDGRIRTREQCTSGDGGGGRARHPTTKRFLAIFDRRRIKGGGPRLARVIFDCTHLTCTLRREPLVRKLKAIAFLLSYLRWYNN</sequence>
<name>A0A4C1ZHT1_EUMVA</name>
<accession>A0A4C1ZHT1</accession>
<keyword evidence="3" id="KW-1185">Reference proteome</keyword>
<gene>
    <name evidence="2" type="ORF">EVAR_103487_1</name>
</gene>
<reference evidence="2 3" key="1">
    <citation type="journal article" date="2019" name="Commun. Biol.">
        <title>The bagworm genome reveals a unique fibroin gene that provides high tensile strength.</title>
        <authorList>
            <person name="Kono N."/>
            <person name="Nakamura H."/>
            <person name="Ohtoshi R."/>
            <person name="Tomita M."/>
            <person name="Numata K."/>
            <person name="Arakawa K."/>
        </authorList>
    </citation>
    <scope>NUCLEOTIDE SEQUENCE [LARGE SCALE GENOMIC DNA]</scope>
</reference>
<evidence type="ECO:0000256" key="1">
    <source>
        <dbReference type="SAM" id="MobiDB-lite"/>
    </source>
</evidence>
<proteinExistence type="predicted"/>
<dbReference type="Proteomes" id="UP000299102">
    <property type="component" value="Unassembled WGS sequence"/>
</dbReference>